<gene>
    <name evidence="4" type="ORF">GCM10022380_77330</name>
</gene>
<keyword evidence="5" id="KW-1185">Reference proteome</keyword>
<reference evidence="5" key="1">
    <citation type="journal article" date="2019" name="Int. J. Syst. Evol. Microbiol.">
        <title>The Global Catalogue of Microorganisms (GCM) 10K type strain sequencing project: providing services to taxonomists for standard genome sequencing and annotation.</title>
        <authorList>
            <consortium name="The Broad Institute Genomics Platform"/>
            <consortium name="The Broad Institute Genome Sequencing Center for Infectious Disease"/>
            <person name="Wu L."/>
            <person name="Ma J."/>
        </authorList>
    </citation>
    <scope>NUCLEOTIDE SEQUENCE [LARGE SCALE GENOMIC DNA]</scope>
    <source>
        <strain evidence="5">JCM 17017</strain>
    </source>
</reference>
<dbReference type="InterPro" id="IPR050766">
    <property type="entry name" value="Bact_Lucif_Oxidored"/>
</dbReference>
<evidence type="ECO:0000259" key="3">
    <source>
        <dbReference type="Pfam" id="PF00296"/>
    </source>
</evidence>
<protein>
    <submittedName>
        <fullName evidence="4">LLM class flavin-dependent oxidoreductase</fullName>
    </submittedName>
</protein>
<accession>A0ABP7JLV4</accession>
<comment type="caution">
    <text evidence="4">The sequence shown here is derived from an EMBL/GenBank/DDBJ whole genome shotgun (WGS) entry which is preliminary data.</text>
</comment>
<dbReference type="PANTHER" id="PTHR30137:SF8">
    <property type="entry name" value="BLR5498 PROTEIN"/>
    <property type="match status" value="1"/>
</dbReference>
<dbReference type="EMBL" id="BAABCM010000016">
    <property type="protein sequence ID" value="GAA3847633.1"/>
    <property type="molecule type" value="Genomic_DNA"/>
</dbReference>
<dbReference type="SUPFAM" id="SSF51679">
    <property type="entry name" value="Bacterial luciferase-like"/>
    <property type="match status" value="1"/>
</dbReference>
<proteinExistence type="predicted"/>
<feature type="domain" description="Luciferase-like" evidence="3">
    <location>
        <begin position="1"/>
        <end position="290"/>
    </location>
</feature>
<keyword evidence="1" id="KW-0560">Oxidoreductase</keyword>
<dbReference type="PANTHER" id="PTHR30137">
    <property type="entry name" value="LUCIFERASE-LIKE MONOOXYGENASE"/>
    <property type="match status" value="1"/>
</dbReference>
<keyword evidence="2" id="KW-0503">Monooxygenase</keyword>
<evidence type="ECO:0000313" key="4">
    <source>
        <dbReference type="EMBL" id="GAA3847633.1"/>
    </source>
</evidence>
<evidence type="ECO:0000256" key="1">
    <source>
        <dbReference type="ARBA" id="ARBA00023002"/>
    </source>
</evidence>
<dbReference type="InterPro" id="IPR036661">
    <property type="entry name" value="Luciferase-like_sf"/>
</dbReference>
<evidence type="ECO:0000256" key="2">
    <source>
        <dbReference type="ARBA" id="ARBA00023033"/>
    </source>
</evidence>
<name>A0ABP7JLV4_9PSEU</name>
<dbReference type="Gene3D" id="3.20.20.30">
    <property type="entry name" value="Luciferase-like domain"/>
    <property type="match status" value="1"/>
</dbReference>
<dbReference type="RefSeq" id="WP_237338764.1">
    <property type="nucleotide sequence ID" value="NZ_BAABCM010000016.1"/>
</dbReference>
<dbReference type="InterPro" id="IPR011251">
    <property type="entry name" value="Luciferase-like_dom"/>
</dbReference>
<sequence>MKHGLMLFTDSFGSGASSTEVFGWALSYAAEAELAGWDEIWTTEHHFTSAVHTPSAVAMAAFLLGRTGLGVGTAVAVLPNHHPVALAEQAALLHHVGDGRFTLGVGRGQPRADLEVFGDGLAGYRDISGRLAQLSEALRNGEFDDFRVVPDVPGRSPLALSAASVPTARLAGRFGLPIILGPFVSLADKRAMVDAQIEAAAGHGHRIDPADNVDSSYFAIADTTDAARESLVDGLRAMLLRGAPGARWLVEQPEMTADRADAMARQLVRNVIAGDPDECARQLREREELLGAGRIILMPEGAGSAGAVLRTVRRAGAEVFTAAHCSA</sequence>
<evidence type="ECO:0000313" key="5">
    <source>
        <dbReference type="Proteomes" id="UP001501624"/>
    </source>
</evidence>
<organism evidence="4 5">
    <name type="scientific">Amycolatopsis tucumanensis</name>
    <dbReference type="NCBI Taxonomy" id="401106"/>
    <lineage>
        <taxon>Bacteria</taxon>
        <taxon>Bacillati</taxon>
        <taxon>Actinomycetota</taxon>
        <taxon>Actinomycetes</taxon>
        <taxon>Pseudonocardiales</taxon>
        <taxon>Pseudonocardiaceae</taxon>
        <taxon>Amycolatopsis</taxon>
    </lineage>
</organism>
<dbReference type="Proteomes" id="UP001501624">
    <property type="component" value="Unassembled WGS sequence"/>
</dbReference>
<dbReference type="Pfam" id="PF00296">
    <property type="entry name" value="Bac_luciferase"/>
    <property type="match status" value="1"/>
</dbReference>